<feature type="transmembrane region" description="Helical" evidence="1">
    <location>
        <begin position="29"/>
        <end position="51"/>
    </location>
</feature>
<gene>
    <name evidence="2" type="ORF">HYS17_11430</name>
</gene>
<keyword evidence="1" id="KW-0812">Transmembrane</keyword>
<sequence length="153" mass="16786">MMVPLTGAGTVLGAGVMQPFSYGALWDIAVFGGAASLSGTLLLAVPVICFLHSRKMTGYADYISTLLLWVLCICLLVSAATFFLTRNIVLIILIVFFFAIVWIPAWMACVVFWGLAVKEYQDSVRTLSKVMFCMAMLLWFFMSVSLGDFLAAD</sequence>
<dbReference type="EMBL" id="CP066681">
    <property type="protein sequence ID" value="QQG36085.1"/>
    <property type="molecule type" value="Genomic_DNA"/>
</dbReference>
<feature type="transmembrane region" description="Helical" evidence="1">
    <location>
        <begin position="90"/>
        <end position="115"/>
    </location>
</feature>
<reference evidence="2 3" key="1">
    <citation type="submission" date="2020-07" db="EMBL/GenBank/DDBJ databases">
        <title>Huge and variable diversity of episymbiotic CPR bacteria and DPANN archaea in groundwater ecosystems.</title>
        <authorList>
            <person name="He C.Y."/>
            <person name="Keren R."/>
            <person name="Whittaker M."/>
            <person name="Farag I.F."/>
            <person name="Doudna J."/>
            <person name="Cate J.H.D."/>
            <person name="Banfield J.F."/>
        </authorList>
    </citation>
    <scope>NUCLEOTIDE SEQUENCE [LARGE SCALE GENOMIC DNA]</scope>
    <source>
        <strain evidence="2">NC_groundwater_70_Ag_B-0.1um_54_66</strain>
    </source>
</reference>
<accession>A0A7T5UH64</accession>
<keyword evidence="1" id="KW-0472">Membrane</keyword>
<feature type="transmembrane region" description="Helical" evidence="1">
    <location>
        <begin position="127"/>
        <end position="147"/>
    </location>
</feature>
<evidence type="ECO:0008006" key="4">
    <source>
        <dbReference type="Google" id="ProtNLM"/>
    </source>
</evidence>
<keyword evidence="1" id="KW-1133">Transmembrane helix</keyword>
<dbReference type="Proteomes" id="UP000595362">
    <property type="component" value="Chromosome"/>
</dbReference>
<evidence type="ECO:0000313" key="3">
    <source>
        <dbReference type="Proteomes" id="UP000595362"/>
    </source>
</evidence>
<evidence type="ECO:0000256" key="1">
    <source>
        <dbReference type="SAM" id="Phobius"/>
    </source>
</evidence>
<proteinExistence type="predicted"/>
<protein>
    <recommendedName>
        <fullName evidence="4">Yip1 domain-containing protein</fullName>
    </recommendedName>
</protein>
<evidence type="ECO:0000313" key="2">
    <source>
        <dbReference type="EMBL" id="QQG36085.1"/>
    </source>
</evidence>
<name>A0A7T5UH64_9BACT</name>
<feature type="transmembrane region" description="Helical" evidence="1">
    <location>
        <begin position="63"/>
        <end position="84"/>
    </location>
</feature>
<organism evidence="2 3">
    <name type="scientific">Micavibrio aeruginosavorus</name>
    <dbReference type="NCBI Taxonomy" id="349221"/>
    <lineage>
        <taxon>Bacteria</taxon>
        <taxon>Pseudomonadati</taxon>
        <taxon>Bdellovibrionota</taxon>
        <taxon>Bdellovibrionia</taxon>
        <taxon>Bdellovibrionales</taxon>
        <taxon>Pseudobdellovibrionaceae</taxon>
        <taxon>Micavibrio</taxon>
    </lineage>
</organism>
<dbReference type="AlphaFoldDB" id="A0A7T5UH64"/>